<evidence type="ECO:0000313" key="4">
    <source>
        <dbReference type="EMBL" id="OGM55496.1"/>
    </source>
</evidence>
<comment type="caution">
    <text evidence="4">The sequence shown here is derived from an EMBL/GenBank/DDBJ whole genome shotgun (WGS) entry which is preliminary data.</text>
</comment>
<feature type="transmembrane region" description="Helical" evidence="1">
    <location>
        <begin position="155"/>
        <end position="181"/>
    </location>
</feature>
<protein>
    <recommendedName>
        <fullName evidence="6">Urease accessory protein UreH-like transmembrane domain-containing protein</fullName>
    </recommendedName>
</protein>
<dbReference type="PANTHER" id="PTHR42208">
    <property type="entry name" value="HEAVY METAL TRANSPORTER-RELATED"/>
    <property type="match status" value="1"/>
</dbReference>
<dbReference type="Gene3D" id="2.60.40.420">
    <property type="entry name" value="Cupredoxins - blue copper proteins"/>
    <property type="match status" value="1"/>
</dbReference>
<organism evidence="4 5">
    <name type="scientific">Candidatus Woesebacteria bacterium RIFCSPHIGHO2_12_FULL_41_24</name>
    <dbReference type="NCBI Taxonomy" id="1802510"/>
    <lineage>
        <taxon>Bacteria</taxon>
        <taxon>Candidatus Woeseibacteriota</taxon>
    </lineage>
</organism>
<dbReference type="InterPro" id="IPR028096">
    <property type="entry name" value="EfeO_Cupredoxin"/>
</dbReference>
<dbReference type="EMBL" id="MGGW01000002">
    <property type="protein sequence ID" value="OGM55496.1"/>
    <property type="molecule type" value="Genomic_DNA"/>
</dbReference>
<dbReference type="InterPro" id="IPR008972">
    <property type="entry name" value="Cupredoxin"/>
</dbReference>
<keyword evidence="1" id="KW-0812">Transmembrane</keyword>
<feature type="transmembrane region" description="Helical" evidence="1">
    <location>
        <begin position="51"/>
        <end position="74"/>
    </location>
</feature>
<gene>
    <name evidence="4" type="ORF">A3E44_01075</name>
</gene>
<accession>A0A1F8AUT8</accession>
<feature type="transmembrane region" description="Helical" evidence="1">
    <location>
        <begin position="125"/>
        <end position="149"/>
    </location>
</feature>
<evidence type="ECO:0000256" key="1">
    <source>
        <dbReference type="SAM" id="Phobius"/>
    </source>
</evidence>
<evidence type="ECO:0000259" key="2">
    <source>
        <dbReference type="Pfam" id="PF13386"/>
    </source>
</evidence>
<feature type="transmembrane region" description="Helical" evidence="1">
    <location>
        <begin position="80"/>
        <end position="104"/>
    </location>
</feature>
<feature type="transmembrane region" description="Helical" evidence="1">
    <location>
        <begin position="6"/>
        <end position="31"/>
    </location>
</feature>
<reference evidence="4 5" key="1">
    <citation type="journal article" date="2016" name="Nat. Commun.">
        <title>Thousands of microbial genomes shed light on interconnected biogeochemical processes in an aquifer system.</title>
        <authorList>
            <person name="Anantharaman K."/>
            <person name="Brown C.T."/>
            <person name="Hug L.A."/>
            <person name="Sharon I."/>
            <person name="Castelle C.J."/>
            <person name="Probst A.J."/>
            <person name="Thomas B.C."/>
            <person name="Singh A."/>
            <person name="Wilkins M.J."/>
            <person name="Karaoz U."/>
            <person name="Brodie E.L."/>
            <person name="Williams K.H."/>
            <person name="Hubbard S.S."/>
            <person name="Banfield J.F."/>
        </authorList>
    </citation>
    <scope>NUCLEOTIDE SEQUENCE [LARGE SCALE GENOMIC DNA]</scope>
</reference>
<dbReference type="AlphaFoldDB" id="A0A1F8AUT8"/>
<evidence type="ECO:0000259" key="3">
    <source>
        <dbReference type="Pfam" id="PF13473"/>
    </source>
</evidence>
<feature type="domain" description="Urease accessory protein UreH-like transmembrane" evidence="2">
    <location>
        <begin position="7"/>
        <end position="202"/>
    </location>
</feature>
<name>A0A1F8AUT8_9BACT</name>
<evidence type="ECO:0000313" key="5">
    <source>
        <dbReference type="Proteomes" id="UP000178603"/>
    </source>
</evidence>
<proteinExistence type="predicted"/>
<dbReference type="Proteomes" id="UP000178603">
    <property type="component" value="Unassembled WGS sequence"/>
</dbReference>
<dbReference type="Pfam" id="PF13473">
    <property type="entry name" value="Cupredoxin_1"/>
    <property type="match status" value="1"/>
</dbReference>
<keyword evidence="1" id="KW-1133">Transmembrane helix</keyword>
<feature type="domain" description="EfeO-type cupredoxin-like" evidence="3">
    <location>
        <begin position="243"/>
        <end position="331"/>
    </location>
</feature>
<keyword evidence="1" id="KW-0472">Membrane</keyword>
<feature type="transmembrane region" description="Helical" evidence="1">
    <location>
        <begin position="188"/>
        <end position="205"/>
    </location>
</feature>
<dbReference type="SUPFAM" id="SSF49503">
    <property type="entry name" value="Cupredoxins"/>
    <property type="match status" value="1"/>
</dbReference>
<evidence type="ECO:0008006" key="6">
    <source>
        <dbReference type="Google" id="ProtNLM"/>
    </source>
</evidence>
<dbReference type="Pfam" id="PF13386">
    <property type="entry name" value="DsbD_2"/>
    <property type="match status" value="1"/>
</dbReference>
<dbReference type="PANTHER" id="PTHR42208:SF1">
    <property type="entry name" value="HEAVY METAL TRANSPORTER"/>
    <property type="match status" value="1"/>
</dbReference>
<dbReference type="InterPro" id="IPR039447">
    <property type="entry name" value="UreH-like_TM_dom"/>
</dbReference>
<sequence length="333" mass="34857">MNTFWLAFVTGLTTGGVSCLAVQGGLLSSTIANQQSTGSKQTVAAFLASKLLAYTILGGLLGLIGSAVTFSLTLQGLMQIAAGLFMLATAGRLLNLHPVFRYTVFTPPKFILRKLRNRSHNASTFAPAFLGGLTVFIPCGVTQAMMVLAVASGSVFSGAAIMFFFTLGTTPVFGIIGAAALELLSKKPFAYLAASVVTILGILAINTGQVLRGSPHTIQNYIKVAAKGQDAYTLQGKTAGLDNAGMQVVSIDVSNYGYSASASVLKVGVPVKLKLKTQNVTSCSRAFTIPVLNLTKILPESGEEILEFTPAKPGRLAYNCSMGMYTGSFTVVE</sequence>